<sequence length="80" mass="8612">METSAQGRGFFAPGTVLPGPGLGSKGGESKQGKRKPLTNPSLVQRKSDAARWSMLRAYGPVGREVARDHREWGMGDGDRD</sequence>
<dbReference type="Proteomes" id="UP000002368">
    <property type="component" value="Chromosome"/>
</dbReference>
<evidence type="ECO:0000256" key="1">
    <source>
        <dbReference type="SAM" id="MobiDB-lite"/>
    </source>
</evidence>
<dbReference type="HOGENOM" id="CLU_2585147_0_0_9"/>
<dbReference type="KEGG" id="bts:Btus_0300"/>
<proteinExistence type="predicted"/>
<organism evidence="2 3">
    <name type="scientific">Kyrpidia tusciae (strain DSM 2912 / NBRC 15312 / T2)</name>
    <name type="common">Bacillus tusciae</name>
    <dbReference type="NCBI Taxonomy" id="562970"/>
    <lineage>
        <taxon>Bacteria</taxon>
        <taxon>Bacillati</taxon>
        <taxon>Bacillota</taxon>
        <taxon>Bacilli</taxon>
        <taxon>Bacillales</taxon>
        <taxon>Alicyclobacillaceae</taxon>
        <taxon>Kyrpidia</taxon>
    </lineage>
</organism>
<reference evidence="2 3" key="1">
    <citation type="journal article" date="2011" name="Stand. Genomic Sci.">
        <title>Complete genome sequence of the thermophilic, hydrogen-oxidizing Bacillus tusciae type strain (T2) and reclassification in the new genus, Kyrpidia gen. nov. as Kyrpidia tusciae comb. nov. and emendation of the family Alicyclobacillaceae da Costa and Rainey, 2010.</title>
        <authorList>
            <person name="Klenk H.P."/>
            <person name="Lapidus A."/>
            <person name="Chertkov O."/>
            <person name="Copeland A."/>
            <person name="Del Rio T.G."/>
            <person name="Nolan M."/>
            <person name="Lucas S."/>
            <person name="Chen F."/>
            <person name="Tice H."/>
            <person name="Cheng J.F."/>
            <person name="Han C."/>
            <person name="Bruce D."/>
            <person name="Goodwin L."/>
            <person name="Pitluck S."/>
            <person name="Pati A."/>
            <person name="Ivanova N."/>
            <person name="Mavromatis K."/>
            <person name="Daum C."/>
            <person name="Chen A."/>
            <person name="Palaniappan K."/>
            <person name="Chang Y.J."/>
            <person name="Land M."/>
            <person name="Hauser L."/>
            <person name="Jeffries C.D."/>
            <person name="Detter J.C."/>
            <person name="Rohde M."/>
            <person name="Abt B."/>
            <person name="Pukall R."/>
            <person name="Goker M."/>
            <person name="Bristow J."/>
            <person name="Markowitz V."/>
            <person name="Hugenholtz P."/>
            <person name="Eisen J.A."/>
        </authorList>
    </citation>
    <scope>NUCLEOTIDE SEQUENCE [LARGE SCALE GENOMIC DNA]</scope>
    <source>
        <strain evidence="2 3">DSM 2912</strain>
    </source>
</reference>
<accession>D5WSW9</accession>
<protein>
    <submittedName>
        <fullName evidence="2">Uncharacterized protein</fullName>
    </submittedName>
</protein>
<dbReference type="AlphaFoldDB" id="D5WSW9"/>
<evidence type="ECO:0000313" key="2">
    <source>
        <dbReference type="EMBL" id="ADG05073.1"/>
    </source>
</evidence>
<dbReference type="EMBL" id="CP002017">
    <property type="protein sequence ID" value="ADG05073.1"/>
    <property type="molecule type" value="Genomic_DNA"/>
</dbReference>
<feature type="region of interest" description="Disordered" evidence="1">
    <location>
        <begin position="1"/>
        <end position="48"/>
    </location>
</feature>
<gene>
    <name evidence="2" type="ordered locus">Btus_0300</name>
</gene>
<evidence type="ECO:0000313" key="3">
    <source>
        <dbReference type="Proteomes" id="UP000002368"/>
    </source>
</evidence>
<name>D5WSW9_KYRT2</name>
<dbReference type="STRING" id="562970.Btus_0300"/>
<keyword evidence="3" id="KW-1185">Reference proteome</keyword>